<organism evidence="4 5">
    <name type="scientific">Planococcus maitriensis</name>
    <dbReference type="NCBI Taxonomy" id="221799"/>
    <lineage>
        <taxon>Bacteria</taxon>
        <taxon>Bacillati</taxon>
        <taxon>Bacillota</taxon>
        <taxon>Bacilli</taxon>
        <taxon>Bacillales</taxon>
        <taxon>Caryophanaceae</taxon>
        <taxon>Planococcus</taxon>
    </lineage>
</organism>
<feature type="DNA-binding region" description="H-T-H motif" evidence="2">
    <location>
        <begin position="33"/>
        <end position="52"/>
    </location>
</feature>
<evidence type="ECO:0000256" key="2">
    <source>
        <dbReference type="PROSITE-ProRule" id="PRU00335"/>
    </source>
</evidence>
<dbReference type="PANTHER" id="PTHR30055">
    <property type="entry name" value="HTH-TYPE TRANSCRIPTIONAL REGULATOR RUTR"/>
    <property type="match status" value="1"/>
</dbReference>
<dbReference type="Gene3D" id="1.10.357.10">
    <property type="entry name" value="Tetracycline Repressor, domain 2"/>
    <property type="match status" value="1"/>
</dbReference>
<keyword evidence="1 2" id="KW-0238">DNA-binding</keyword>
<evidence type="ECO:0000313" key="5">
    <source>
        <dbReference type="Proteomes" id="UP000251869"/>
    </source>
</evidence>
<dbReference type="InterPro" id="IPR001647">
    <property type="entry name" value="HTH_TetR"/>
</dbReference>
<dbReference type="GO" id="GO:0000976">
    <property type="term" value="F:transcription cis-regulatory region binding"/>
    <property type="evidence" value="ECO:0007669"/>
    <property type="project" value="TreeGrafter"/>
</dbReference>
<protein>
    <submittedName>
        <fullName evidence="4">TetR/AcrR family transcriptional regulator</fullName>
    </submittedName>
</protein>
<dbReference type="EMBL" id="QLZQ01000001">
    <property type="protein sequence ID" value="RAZ69700.1"/>
    <property type="molecule type" value="Genomic_DNA"/>
</dbReference>
<dbReference type="Pfam" id="PF00440">
    <property type="entry name" value="TetR_N"/>
    <property type="match status" value="1"/>
</dbReference>
<evidence type="ECO:0000256" key="1">
    <source>
        <dbReference type="ARBA" id="ARBA00023125"/>
    </source>
</evidence>
<sequence>MPSKRQENRQLQTDKIVKAAKELFTERGLNDVQMKDVAERAGAGVATVFRYFPKKDELIVEVAIRSLDAVEAEFRRIVSLESSAFDRLELLLDTLLDAQKADHYKAARFREAFESYASFRTEPLPEIDRYLARQRQIMDLLEPLITDGENDGSINRSIAIKPLIVTVINSYSSFTNNVALKSSISYLDQDIQPDIQQQVLKKILLDYCRAH</sequence>
<dbReference type="SUPFAM" id="SSF46689">
    <property type="entry name" value="Homeodomain-like"/>
    <property type="match status" value="1"/>
</dbReference>
<feature type="domain" description="HTH tetR-type" evidence="3">
    <location>
        <begin position="10"/>
        <end position="70"/>
    </location>
</feature>
<dbReference type="PANTHER" id="PTHR30055:SF226">
    <property type="entry name" value="HTH-TYPE TRANSCRIPTIONAL REGULATOR PKSA"/>
    <property type="match status" value="1"/>
</dbReference>
<evidence type="ECO:0000259" key="3">
    <source>
        <dbReference type="PROSITE" id="PS50977"/>
    </source>
</evidence>
<accession>A0A365KA92</accession>
<dbReference type="GO" id="GO:0003700">
    <property type="term" value="F:DNA-binding transcription factor activity"/>
    <property type="evidence" value="ECO:0007669"/>
    <property type="project" value="TreeGrafter"/>
</dbReference>
<keyword evidence="5" id="KW-1185">Reference proteome</keyword>
<dbReference type="PROSITE" id="PS50977">
    <property type="entry name" value="HTH_TETR_2"/>
    <property type="match status" value="1"/>
</dbReference>
<dbReference type="InterPro" id="IPR009057">
    <property type="entry name" value="Homeodomain-like_sf"/>
</dbReference>
<dbReference type="InterPro" id="IPR050109">
    <property type="entry name" value="HTH-type_TetR-like_transc_reg"/>
</dbReference>
<reference evidence="4 5" key="1">
    <citation type="submission" date="2018-06" db="EMBL/GenBank/DDBJ databases">
        <title>The draft genome sequences of strains SCU63 and S1.</title>
        <authorList>
            <person name="Gan L."/>
        </authorList>
    </citation>
    <scope>NUCLEOTIDE SEQUENCE [LARGE SCALE GENOMIC DNA]</scope>
    <source>
        <strain evidence="4 5">S1</strain>
    </source>
</reference>
<dbReference type="PRINTS" id="PR00455">
    <property type="entry name" value="HTHTETR"/>
</dbReference>
<gene>
    <name evidence="4" type="ORF">DP119_03315</name>
</gene>
<evidence type="ECO:0000313" key="4">
    <source>
        <dbReference type="EMBL" id="RAZ69700.1"/>
    </source>
</evidence>
<proteinExistence type="predicted"/>
<name>A0A365KA92_9BACL</name>
<dbReference type="Proteomes" id="UP000251869">
    <property type="component" value="Unassembled WGS sequence"/>
</dbReference>
<dbReference type="AlphaFoldDB" id="A0A365KA92"/>
<comment type="caution">
    <text evidence="4">The sequence shown here is derived from an EMBL/GenBank/DDBJ whole genome shotgun (WGS) entry which is preliminary data.</text>
</comment>
<dbReference type="OrthoDB" id="2720430at2"/>
<dbReference type="RefSeq" id="WP_112230821.1">
    <property type="nucleotide sequence ID" value="NZ_QLZQ01000001.1"/>
</dbReference>